<evidence type="ECO:0000256" key="1">
    <source>
        <dbReference type="SAM" id="SignalP"/>
    </source>
</evidence>
<comment type="caution">
    <text evidence="2">The sequence shown here is derived from an EMBL/GenBank/DDBJ whole genome shotgun (WGS) entry which is preliminary data.</text>
</comment>
<keyword evidence="1" id="KW-0732">Signal</keyword>
<reference evidence="2" key="1">
    <citation type="journal article" date="2022" name="bioRxiv">
        <title>Sequencing and chromosome-scale assembly of the giantPleurodeles waltlgenome.</title>
        <authorList>
            <person name="Brown T."/>
            <person name="Elewa A."/>
            <person name="Iarovenko S."/>
            <person name="Subramanian E."/>
            <person name="Araus A.J."/>
            <person name="Petzold A."/>
            <person name="Susuki M."/>
            <person name="Suzuki K.-i.T."/>
            <person name="Hayashi T."/>
            <person name="Toyoda A."/>
            <person name="Oliveira C."/>
            <person name="Osipova E."/>
            <person name="Leigh N.D."/>
            <person name="Simon A."/>
            <person name="Yun M.H."/>
        </authorList>
    </citation>
    <scope>NUCLEOTIDE SEQUENCE</scope>
    <source>
        <strain evidence="2">20211129_DDA</strain>
        <tissue evidence="2">Liver</tissue>
    </source>
</reference>
<evidence type="ECO:0000313" key="3">
    <source>
        <dbReference type="Proteomes" id="UP001066276"/>
    </source>
</evidence>
<keyword evidence="3" id="KW-1185">Reference proteome</keyword>
<sequence>MAPAAHRPCRQLSSPPFGLVLLSSGAFTVQGWVEGSPPRVQQRTAALWPRIAGGTRRLVTAPQLGLCFVFVSSHYRAPAVLVRSWCRTQSLRSPRAPGLHASLVFSTTSAPSLGV</sequence>
<feature type="chain" id="PRO_5043574728" description="Secreted protein" evidence="1">
    <location>
        <begin position="32"/>
        <end position="115"/>
    </location>
</feature>
<dbReference type="EMBL" id="JANPWB010000001">
    <property type="protein sequence ID" value="KAJ1219043.1"/>
    <property type="molecule type" value="Genomic_DNA"/>
</dbReference>
<feature type="signal peptide" evidence="1">
    <location>
        <begin position="1"/>
        <end position="31"/>
    </location>
</feature>
<dbReference type="AlphaFoldDB" id="A0AAV7X159"/>
<organism evidence="2 3">
    <name type="scientific">Pleurodeles waltl</name>
    <name type="common">Iberian ribbed newt</name>
    <dbReference type="NCBI Taxonomy" id="8319"/>
    <lineage>
        <taxon>Eukaryota</taxon>
        <taxon>Metazoa</taxon>
        <taxon>Chordata</taxon>
        <taxon>Craniata</taxon>
        <taxon>Vertebrata</taxon>
        <taxon>Euteleostomi</taxon>
        <taxon>Amphibia</taxon>
        <taxon>Batrachia</taxon>
        <taxon>Caudata</taxon>
        <taxon>Salamandroidea</taxon>
        <taxon>Salamandridae</taxon>
        <taxon>Pleurodelinae</taxon>
        <taxon>Pleurodeles</taxon>
    </lineage>
</organism>
<accession>A0AAV7X159</accession>
<dbReference type="Proteomes" id="UP001066276">
    <property type="component" value="Chromosome 1_1"/>
</dbReference>
<name>A0AAV7X159_PLEWA</name>
<evidence type="ECO:0000313" key="2">
    <source>
        <dbReference type="EMBL" id="KAJ1219043.1"/>
    </source>
</evidence>
<evidence type="ECO:0008006" key="4">
    <source>
        <dbReference type="Google" id="ProtNLM"/>
    </source>
</evidence>
<protein>
    <recommendedName>
        <fullName evidence="4">Secreted protein</fullName>
    </recommendedName>
</protein>
<proteinExistence type="predicted"/>
<gene>
    <name evidence="2" type="ORF">NDU88_006614</name>
</gene>